<keyword evidence="8" id="KW-0862">Zinc</keyword>
<gene>
    <name evidence="11" type="ORF">PPENT_87.1.T0250051</name>
</gene>
<comment type="caution">
    <text evidence="11">The sequence shown here is derived from an EMBL/GenBank/DDBJ whole genome shotgun (WGS) entry which is preliminary data.</text>
</comment>
<evidence type="ECO:0000256" key="5">
    <source>
        <dbReference type="ARBA" id="ARBA00022737"/>
    </source>
</evidence>
<evidence type="ECO:0000256" key="9">
    <source>
        <dbReference type="SAM" id="Coils"/>
    </source>
</evidence>
<evidence type="ECO:0000256" key="3">
    <source>
        <dbReference type="ARBA" id="ARBA00022679"/>
    </source>
</evidence>
<dbReference type="GO" id="GO:0016567">
    <property type="term" value="P:protein ubiquitination"/>
    <property type="evidence" value="ECO:0007669"/>
    <property type="project" value="InterPro"/>
</dbReference>
<feature type="coiled-coil region" evidence="9">
    <location>
        <begin position="46"/>
        <end position="73"/>
    </location>
</feature>
<dbReference type="GO" id="GO:0061630">
    <property type="term" value="F:ubiquitin protein ligase activity"/>
    <property type="evidence" value="ECO:0007669"/>
    <property type="project" value="UniProtKB-EC"/>
</dbReference>
<evidence type="ECO:0000313" key="12">
    <source>
        <dbReference type="Proteomes" id="UP000689195"/>
    </source>
</evidence>
<dbReference type="EMBL" id="CAJJDO010000025">
    <property type="protein sequence ID" value="CAD8153828.1"/>
    <property type="molecule type" value="Genomic_DNA"/>
</dbReference>
<keyword evidence="9" id="KW-0175">Coiled coil</keyword>
<evidence type="ECO:0000256" key="8">
    <source>
        <dbReference type="ARBA" id="ARBA00022833"/>
    </source>
</evidence>
<evidence type="ECO:0000256" key="1">
    <source>
        <dbReference type="ARBA" id="ARBA00001798"/>
    </source>
</evidence>
<dbReference type="EC" id="2.3.2.31" evidence="2"/>
<protein>
    <recommendedName>
        <fullName evidence="2">RBR-type E3 ubiquitin transferase</fullName>
        <ecNumber evidence="2">2.3.2.31</ecNumber>
    </recommendedName>
</protein>
<dbReference type="InterPro" id="IPR002867">
    <property type="entry name" value="IBR_dom"/>
</dbReference>
<evidence type="ECO:0000256" key="7">
    <source>
        <dbReference type="ARBA" id="ARBA00022786"/>
    </source>
</evidence>
<reference evidence="11" key="1">
    <citation type="submission" date="2021-01" db="EMBL/GenBank/DDBJ databases">
        <authorList>
            <consortium name="Genoscope - CEA"/>
            <person name="William W."/>
        </authorList>
    </citation>
    <scope>NUCLEOTIDE SEQUENCE</scope>
</reference>
<keyword evidence="12" id="KW-1185">Reference proteome</keyword>
<dbReference type="Proteomes" id="UP000689195">
    <property type="component" value="Unassembled WGS sequence"/>
</dbReference>
<dbReference type="FunFam" id="3.30.40.10:FF:000894">
    <property type="entry name" value="RBR-type E3 ubiquitin transferase"/>
    <property type="match status" value="1"/>
</dbReference>
<dbReference type="SMART" id="SM00647">
    <property type="entry name" value="IBR"/>
    <property type="match status" value="2"/>
</dbReference>
<dbReference type="Pfam" id="PF26200">
    <property type="entry name" value="Rcat_RNF216"/>
    <property type="match status" value="1"/>
</dbReference>
<dbReference type="Pfam" id="PF01485">
    <property type="entry name" value="IBR"/>
    <property type="match status" value="1"/>
</dbReference>
<sequence length="469" mass="56428">MGQICMRNCCNERGPDEDFCIMLPNIFSSNSQIKSIQQEEGRKIILLMQSNLYEEIQSKLENEQNNTQESQQIVLNIFLYFNFKEEDVKRCFNLLKTNDDYKENLKLIGIYRESSLKYYKKQLCSLCHLENMECYSLRCQHIFCKDCWNLMIEIQLSNFIPIVKCLEYQCLERLPHQFLEQYQLYKEILVKRMLDNDKNYTWCPGLNCQNLYKQQGIQQKVKCHCGEQFCPYCKVESHYPISCEIFKEITQFKESNQSWTTLDISICPNCNRNIQKIEGCLQISCVCGNNFCNKCQQAWNKEHGQNYFNCSYASYNKNPSQILNQLRQRESTITKEIFQLQNYQQQFNQKQYDYYTRQFQMGLHNLIKFKKFEKIVQYFTYYLNEKFNDDQLDHYCDKYSLEINNYQRILLNQLQGVIINDAEMINNEKIGFIDFVNLISQMDQNLKIQKHCFKKYIIDIQLEKQQQLQ</sequence>
<feature type="domain" description="RING-type" evidence="10">
    <location>
        <begin position="120"/>
        <end position="314"/>
    </location>
</feature>
<keyword evidence="5" id="KW-0677">Repeat</keyword>
<evidence type="ECO:0000256" key="2">
    <source>
        <dbReference type="ARBA" id="ARBA00012251"/>
    </source>
</evidence>
<dbReference type="AlphaFoldDB" id="A0A8S1TPJ9"/>
<evidence type="ECO:0000313" key="11">
    <source>
        <dbReference type="EMBL" id="CAD8153828.1"/>
    </source>
</evidence>
<dbReference type="PROSITE" id="PS51873">
    <property type="entry name" value="TRIAD"/>
    <property type="match status" value="1"/>
</dbReference>
<evidence type="ECO:0000256" key="4">
    <source>
        <dbReference type="ARBA" id="ARBA00022723"/>
    </source>
</evidence>
<accession>A0A8S1TPJ9</accession>
<keyword evidence="3" id="KW-0808">Transferase</keyword>
<evidence type="ECO:0000256" key="6">
    <source>
        <dbReference type="ARBA" id="ARBA00022771"/>
    </source>
</evidence>
<dbReference type="InterPro" id="IPR044066">
    <property type="entry name" value="TRIAD_supradom"/>
</dbReference>
<comment type="catalytic activity">
    <reaction evidence="1">
        <text>[E2 ubiquitin-conjugating enzyme]-S-ubiquitinyl-L-cysteine + [acceptor protein]-L-lysine = [E2 ubiquitin-conjugating enzyme]-L-cysteine + [acceptor protein]-N(6)-ubiquitinyl-L-lysine.</text>
        <dbReference type="EC" id="2.3.2.31"/>
    </reaction>
</comment>
<evidence type="ECO:0000259" key="10">
    <source>
        <dbReference type="PROSITE" id="PS51873"/>
    </source>
</evidence>
<proteinExistence type="predicted"/>
<dbReference type="OrthoDB" id="303865at2759"/>
<organism evidence="11 12">
    <name type="scientific">Paramecium pentaurelia</name>
    <dbReference type="NCBI Taxonomy" id="43138"/>
    <lineage>
        <taxon>Eukaryota</taxon>
        <taxon>Sar</taxon>
        <taxon>Alveolata</taxon>
        <taxon>Ciliophora</taxon>
        <taxon>Intramacronucleata</taxon>
        <taxon>Oligohymenophorea</taxon>
        <taxon>Peniculida</taxon>
        <taxon>Parameciidae</taxon>
        <taxon>Paramecium</taxon>
    </lineage>
</organism>
<keyword evidence="7" id="KW-0833">Ubl conjugation pathway</keyword>
<dbReference type="InterPro" id="IPR031127">
    <property type="entry name" value="E3_UB_ligase_RBR"/>
</dbReference>
<keyword evidence="4" id="KW-0479">Metal-binding</keyword>
<dbReference type="GO" id="GO:0008270">
    <property type="term" value="F:zinc ion binding"/>
    <property type="evidence" value="ECO:0007669"/>
    <property type="project" value="UniProtKB-KW"/>
</dbReference>
<keyword evidence="6" id="KW-0863">Zinc-finger</keyword>
<name>A0A8S1TPJ9_9CILI</name>
<dbReference type="PANTHER" id="PTHR11685">
    <property type="entry name" value="RBR FAMILY RING FINGER AND IBR DOMAIN-CONTAINING"/>
    <property type="match status" value="1"/>
</dbReference>